<keyword evidence="3" id="KW-1185">Reference proteome</keyword>
<dbReference type="EMBL" id="JH795881">
    <property type="protein sequence ID" value="EJT96689.1"/>
    <property type="molecule type" value="Genomic_DNA"/>
</dbReference>
<dbReference type="Proteomes" id="UP000030653">
    <property type="component" value="Unassembled WGS sequence"/>
</dbReference>
<dbReference type="OrthoDB" id="10264870at2759"/>
<dbReference type="RefSeq" id="XP_040623587.1">
    <property type="nucleotide sequence ID" value="XM_040774198.1"/>
</dbReference>
<feature type="region of interest" description="Disordered" evidence="1">
    <location>
        <begin position="34"/>
        <end position="71"/>
    </location>
</feature>
<dbReference type="HOGENOM" id="CLU_2460713_0_0_1"/>
<proteinExistence type="predicted"/>
<evidence type="ECO:0000256" key="1">
    <source>
        <dbReference type="SAM" id="MobiDB-lite"/>
    </source>
</evidence>
<organism evidence="2 3">
    <name type="scientific">Dacryopinax primogenitus (strain DJM 731)</name>
    <name type="common">Brown rot fungus</name>
    <dbReference type="NCBI Taxonomy" id="1858805"/>
    <lineage>
        <taxon>Eukaryota</taxon>
        <taxon>Fungi</taxon>
        <taxon>Dikarya</taxon>
        <taxon>Basidiomycota</taxon>
        <taxon>Agaricomycotina</taxon>
        <taxon>Dacrymycetes</taxon>
        <taxon>Dacrymycetales</taxon>
        <taxon>Dacrymycetaceae</taxon>
        <taxon>Dacryopinax</taxon>
    </lineage>
</organism>
<evidence type="ECO:0000313" key="2">
    <source>
        <dbReference type="EMBL" id="EJT96689.1"/>
    </source>
</evidence>
<reference evidence="2 3" key="1">
    <citation type="journal article" date="2012" name="Science">
        <title>The Paleozoic origin of enzymatic lignin decomposition reconstructed from 31 fungal genomes.</title>
        <authorList>
            <person name="Floudas D."/>
            <person name="Binder M."/>
            <person name="Riley R."/>
            <person name="Barry K."/>
            <person name="Blanchette R.A."/>
            <person name="Henrissat B."/>
            <person name="Martinez A.T."/>
            <person name="Otillar R."/>
            <person name="Spatafora J.W."/>
            <person name="Yadav J.S."/>
            <person name="Aerts A."/>
            <person name="Benoit I."/>
            <person name="Boyd A."/>
            <person name="Carlson A."/>
            <person name="Copeland A."/>
            <person name="Coutinho P.M."/>
            <person name="de Vries R.P."/>
            <person name="Ferreira P."/>
            <person name="Findley K."/>
            <person name="Foster B."/>
            <person name="Gaskell J."/>
            <person name="Glotzer D."/>
            <person name="Gorecki P."/>
            <person name="Heitman J."/>
            <person name="Hesse C."/>
            <person name="Hori C."/>
            <person name="Igarashi K."/>
            <person name="Jurgens J.A."/>
            <person name="Kallen N."/>
            <person name="Kersten P."/>
            <person name="Kohler A."/>
            <person name="Kuees U."/>
            <person name="Kumar T.K.A."/>
            <person name="Kuo A."/>
            <person name="LaButti K."/>
            <person name="Larrondo L.F."/>
            <person name="Lindquist E."/>
            <person name="Ling A."/>
            <person name="Lombard V."/>
            <person name="Lucas S."/>
            <person name="Lundell T."/>
            <person name="Martin R."/>
            <person name="McLaughlin D.J."/>
            <person name="Morgenstern I."/>
            <person name="Morin E."/>
            <person name="Murat C."/>
            <person name="Nagy L.G."/>
            <person name="Nolan M."/>
            <person name="Ohm R.A."/>
            <person name="Patyshakuliyeva A."/>
            <person name="Rokas A."/>
            <person name="Ruiz-Duenas F.J."/>
            <person name="Sabat G."/>
            <person name="Salamov A."/>
            <person name="Samejima M."/>
            <person name="Schmutz J."/>
            <person name="Slot J.C."/>
            <person name="St John F."/>
            <person name="Stenlid J."/>
            <person name="Sun H."/>
            <person name="Sun S."/>
            <person name="Syed K."/>
            <person name="Tsang A."/>
            <person name="Wiebenga A."/>
            <person name="Young D."/>
            <person name="Pisabarro A."/>
            <person name="Eastwood D.C."/>
            <person name="Martin F."/>
            <person name="Cullen D."/>
            <person name="Grigoriev I.V."/>
            <person name="Hibbett D.S."/>
        </authorList>
    </citation>
    <scope>NUCLEOTIDE SEQUENCE [LARGE SCALE GENOMIC DNA]</scope>
    <source>
        <strain evidence="2 3">DJM-731 SS1</strain>
    </source>
</reference>
<dbReference type="GeneID" id="63689260"/>
<gene>
    <name evidence="2" type="ORF">DACRYDRAFT_25524</name>
</gene>
<sequence>MDGVLEGVLKSTEALALHNALILSILRTASLSPTALSNLSLPPPGTSPTRKRKRIYPYQGTSGEEEYGGRSKRMREWVVGMGRAERERL</sequence>
<protein>
    <submittedName>
        <fullName evidence="2">Uncharacterized protein</fullName>
    </submittedName>
</protein>
<accession>M5FQ33</accession>
<name>M5FQ33_DACPD</name>
<evidence type="ECO:0000313" key="3">
    <source>
        <dbReference type="Proteomes" id="UP000030653"/>
    </source>
</evidence>
<dbReference type="AlphaFoldDB" id="M5FQ33"/>
<feature type="non-terminal residue" evidence="2">
    <location>
        <position position="89"/>
    </location>
</feature>
<dbReference type="STRING" id="1858805.M5FQ33"/>